<dbReference type="Proteomes" id="UP001501578">
    <property type="component" value="Unassembled WGS sequence"/>
</dbReference>
<dbReference type="SUPFAM" id="SSF56801">
    <property type="entry name" value="Acetyl-CoA synthetase-like"/>
    <property type="match status" value="1"/>
</dbReference>
<keyword evidence="5" id="KW-1185">Reference proteome</keyword>
<evidence type="ECO:0000259" key="2">
    <source>
        <dbReference type="Pfam" id="PF00501"/>
    </source>
</evidence>
<feature type="compositionally biased region" description="Basic and acidic residues" evidence="1">
    <location>
        <begin position="489"/>
        <end position="504"/>
    </location>
</feature>
<dbReference type="PANTHER" id="PTHR45527:SF1">
    <property type="entry name" value="FATTY ACID SYNTHASE"/>
    <property type="match status" value="1"/>
</dbReference>
<proteinExistence type="predicted"/>
<dbReference type="RefSeq" id="WP_343952837.1">
    <property type="nucleotide sequence ID" value="NZ_BAAAHQ010000031.1"/>
</dbReference>
<dbReference type="Pfam" id="PF00501">
    <property type="entry name" value="AMP-binding"/>
    <property type="match status" value="2"/>
</dbReference>
<sequence length="513" mass="54897">MTTHRTLYDWFAAAAARHPTRPALRTSAGTLTYAELEEHAALLAERLVAACGTAPATVALHATRQAAAYAGYLAAQRAGAVVVPLNPAWPQARNEEITAASGADAVITGTGEVAGRNGTAERRDSIAYILFTSGSTGTPKGVPISHANVSAYLSHVIPRYGLGPGSRLTQTFDLTFDLSVFDLFAAWGSGAELVVPTRGDLLAPARFAARERITHWFSVPSLVSVAVQLGRLPEGSLPELRWSLFCGERLTLDQARAWRAAAPHSVIENLYGPTELTLSCTQYRLPEQVEHWPAPADGGVPIGTLYPGHEELVIDADGRPADQGELCVRGPQRFDGYLDPADNAGRFVAFDGTRASVCGDLPSAPPGLWYRTGDLVRRDGGALVHLGRLDHQVKIQGYRVELGEIETVLRAQPGVVEAVVVPMSNGAGRTWLAAVHTGADAAGEPELRAALRSRLPGHLVPRTFTRLDRLPLNTNRKIDRSAIIELLEDGHAAGTPRHEDESGRRAPRGAGVR</sequence>
<evidence type="ECO:0000259" key="3">
    <source>
        <dbReference type="Pfam" id="PF13193"/>
    </source>
</evidence>
<dbReference type="Gene3D" id="3.40.50.12780">
    <property type="entry name" value="N-terminal domain of ligase-like"/>
    <property type="match status" value="1"/>
</dbReference>
<keyword evidence="4" id="KW-0436">Ligase</keyword>
<dbReference type="Gene3D" id="3.30.300.30">
    <property type="match status" value="1"/>
</dbReference>
<dbReference type="InterPro" id="IPR020845">
    <property type="entry name" value="AMP-binding_CS"/>
</dbReference>
<dbReference type="InterPro" id="IPR025110">
    <property type="entry name" value="AMP-bd_C"/>
</dbReference>
<dbReference type="InterPro" id="IPR000873">
    <property type="entry name" value="AMP-dep_synth/lig_dom"/>
</dbReference>
<dbReference type="Pfam" id="PF13193">
    <property type="entry name" value="AMP-binding_C"/>
    <property type="match status" value="1"/>
</dbReference>
<accession>A0ABN1QFI2</accession>
<dbReference type="EMBL" id="BAAAHQ010000031">
    <property type="protein sequence ID" value="GAA0941721.1"/>
    <property type="molecule type" value="Genomic_DNA"/>
</dbReference>
<dbReference type="PROSITE" id="PS00455">
    <property type="entry name" value="AMP_BINDING"/>
    <property type="match status" value="1"/>
</dbReference>
<evidence type="ECO:0000256" key="1">
    <source>
        <dbReference type="SAM" id="MobiDB-lite"/>
    </source>
</evidence>
<dbReference type="InterPro" id="IPR042099">
    <property type="entry name" value="ANL_N_sf"/>
</dbReference>
<comment type="caution">
    <text evidence="4">The sequence shown here is derived from an EMBL/GenBank/DDBJ whole genome shotgun (WGS) entry which is preliminary data.</text>
</comment>
<reference evidence="4 5" key="1">
    <citation type="journal article" date="2019" name="Int. J. Syst. Evol. Microbiol.">
        <title>The Global Catalogue of Microorganisms (GCM) 10K type strain sequencing project: providing services to taxonomists for standard genome sequencing and annotation.</title>
        <authorList>
            <consortium name="The Broad Institute Genomics Platform"/>
            <consortium name="The Broad Institute Genome Sequencing Center for Infectious Disease"/>
            <person name="Wu L."/>
            <person name="Ma J."/>
        </authorList>
    </citation>
    <scope>NUCLEOTIDE SEQUENCE [LARGE SCALE GENOMIC DNA]</scope>
    <source>
        <strain evidence="4 5">JCM 11136</strain>
    </source>
</reference>
<name>A0ABN1QFI2_9ACTN</name>
<feature type="domain" description="AMP-binding enzyme C-terminal" evidence="3">
    <location>
        <begin position="404"/>
        <end position="477"/>
    </location>
</feature>
<dbReference type="GO" id="GO:0016874">
    <property type="term" value="F:ligase activity"/>
    <property type="evidence" value="ECO:0007669"/>
    <property type="project" value="UniProtKB-KW"/>
</dbReference>
<protein>
    <submittedName>
        <fullName evidence="4">D-alanine--poly(Phosphoribitol) ligase</fullName>
    </submittedName>
</protein>
<feature type="region of interest" description="Disordered" evidence="1">
    <location>
        <begin position="489"/>
        <end position="513"/>
    </location>
</feature>
<dbReference type="PANTHER" id="PTHR45527">
    <property type="entry name" value="NONRIBOSOMAL PEPTIDE SYNTHETASE"/>
    <property type="match status" value="1"/>
</dbReference>
<dbReference type="InterPro" id="IPR045851">
    <property type="entry name" value="AMP-bd_C_sf"/>
</dbReference>
<evidence type="ECO:0000313" key="5">
    <source>
        <dbReference type="Proteomes" id="UP001501578"/>
    </source>
</evidence>
<evidence type="ECO:0000313" key="4">
    <source>
        <dbReference type="EMBL" id="GAA0941721.1"/>
    </source>
</evidence>
<feature type="domain" description="AMP-dependent synthetase/ligase" evidence="2">
    <location>
        <begin position="121"/>
        <end position="338"/>
    </location>
</feature>
<organism evidence="4 5">
    <name type="scientific">Nonomuraea longicatena</name>
    <dbReference type="NCBI Taxonomy" id="83682"/>
    <lineage>
        <taxon>Bacteria</taxon>
        <taxon>Bacillati</taxon>
        <taxon>Actinomycetota</taxon>
        <taxon>Actinomycetes</taxon>
        <taxon>Streptosporangiales</taxon>
        <taxon>Streptosporangiaceae</taxon>
        <taxon>Nonomuraea</taxon>
    </lineage>
</organism>
<feature type="domain" description="AMP-dependent synthetase/ligase" evidence="2">
    <location>
        <begin position="11"/>
        <end position="110"/>
    </location>
</feature>
<gene>
    <name evidence="4" type="ORF">GCM10009560_53900</name>
</gene>